<dbReference type="EMBL" id="LAZR01012012">
    <property type="protein sequence ID" value="KKM47414.1"/>
    <property type="molecule type" value="Genomic_DNA"/>
</dbReference>
<sequence>MTQINNLTIKWSTLYEKWQVITPGKQVWDEFEHKADAENYARETTDFKKQ</sequence>
<evidence type="ECO:0000313" key="1">
    <source>
        <dbReference type="EMBL" id="KKM47414.1"/>
    </source>
</evidence>
<protein>
    <submittedName>
        <fullName evidence="1">Uncharacterized protein</fullName>
    </submittedName>
</protein>
<proteinExistence type="predicted"/>
<dbReference type="AlphaFoldDB" id="A0A0F9IN98"/>
<gene>
    <name evidence="1" type="ORF">LCGC14_1558620</name>
</gene>
<comment type="caution">
    <text evidence="1">The sequence shown here is derived from an EMBL/GenBank/DDBJ whole genome shotgun (WGS) entry which is preliminary data.</text>
</comment>
<organism evidence="1">
    <name type="scientific">marine sediment metagenome</name>
    <dbReference type="NCBI Taxonomy" id="412755"/>
    <lineage>
        <taxon>unclassified sequences</taxon>
        <taxon>metagenomes</taxon>
        <taxon>ecological metagenomes</taxon>
    </lineage>
</organism>
<reference evidence="1" key="1">
    <citation type="journal article" date="2015" name="Nature">
        <title>Complex archaea that bridge the gap between prokaryotes and eukaryotes.</title>
        <authorList>
            <person name="Spang A."/>
            <person name="Saw J.H."/>
            <person name="Jorgensen S.L."/>
            <person name="Zaremba-Niedzwiedzka K."/>
            <person name="Martijn J."/>
            <person name="Lind A.E."/>
            <person name="van Eijk R."/>
            <person name="Schleper C."/>
            <person name="Guy L."/>
            <person name="Ettema T.J."/>
        </authorList>
    </citation>
    <scope>NUCLEOTIDE SEQUENCE</scope>
</reference>
<accession>A0A0F9IN98</accession>
<name>A0A0F9IN98_9ZZZZ</name>